<organism evidence="11 12">
    <name type="scientific">Tritrichomonas foetus</name>
    <dbReference type="NCBI Taxonomy" id="1144522"/>
    <lineage>
        <taxon>Eukaryota</taxon>
        <taxon>Metamonada</taxon>
        <taxon>Parabasalia</taxon>
        <taxon>Tritrichomonadida</taxon>
        <taxon>Tritrichomonadidae</taxon>
        <taxon>Tritrichomonas</taxon>
    </lineage>
</organism>
<dbReference type="EMBL" id="MLAK01000627">
    <property type="protein sequence ID" value="OHT09894.1"/>
    <property type="molecule type" value="Genomic_DNA"/>
</dbReference>
<feature type="region of interest" description="Disordered" evidence="9">
    <location>
        <begin position="342"/>
        <end position="391"/>
    </location>
</feature>
<dbReference type="GO" id="GO:0005634">
    <property type="term" value="C:nucleus"/>
    <property type="evidence" value="ECO:0007669"/>
    <property type="project" value="TreeGrafter"/>
</dbReference>
<protein>
    <recommendedName>
        <fullName evidence="8">Serine/threonine-protein phosphatase</fullName>
        <ecNumber evidence="8">3.1.3.16</ecNumber>
    </recommendedName>
</protein>
<keyword evidence="3 8" id="KW-0378">Hydrolase</keyword>
<evidence type="ECO:0000256" key="1">
    <source>
        <dbReference type="ARBA" id="ARBA00001936"/>
    </source>
</evidence>
<evidence type="ECO:0000256" key="2">
    <source>
        <dbReference type="ARBA" id="ARBA00022723"/>
    </source>
</evidence>
<feature type="region of interest" description="Disordered" evidence="9">
    <location>
        <begin position="488"/>
        <end position="567"/>
    </location>
</feature>
<dbReference type="GO" id="GO:0004722">
    <property type="term" value="F:protein serine/threonine phosphatase activity"/>
    <property type="evidence" value="ECO:0007669"/>
    <property type="project" value="UniProtKB-EC"/>
</dbReference>
<feature type="compositionally biased region" description="Polar residues" evidence="9">
    <location>
        <begin position="309"/>
        <end position="319"/>
    </location>
</feature>
<keyword evidence="2" id="KW-0479">Metal-binding</keyword>
<feature type="region of interest" description="Disordered" evidence="9">
    <location>
        <begin position="424"/>
        <end position="461"/>
    </location>
</feature>
<keyword evidence="4" id="KW-0904">Protein phosphatase</keyword>
<feature type="region of interest" description="Disordered" evidence="9">
    <location>
        <begin position="305"/>
        <end position="326"/>
    </location>
</feature>
<comment type="catalytic activity">
    <reaction evidence="6">
        <text>O-phospho-L-seryl-[protein] + H2O = L-seryl-[protein] + phosphate</text>
        <dbReference type="Rhea" id="RHEA:20629"/>
        <dbReference type="Rhea" id="RHEA-COMP:9863"/>
        <dbReference type="Rhea" id="RHEA-COMP:11604"/>
        <dbReference type="ChEBI" id="CHEBI:15377"/>
        <dbReference type="ChEBI" id="CHEBI:29999"/>
        <dbReference type="ChEBI" id="CHEBI:43474"/>
        <dbReference type="ChEBI" id="CHEBI:83421"/>
        <dbReference type="EC" id="3.1.3.16"/>
    </reaction>
</comment>
<dbReference type="InterPro" id="IPR004843">
    <property type="entry name" value="Calcineurin-like_PHP"/>
</dbReference>
<comment type="caution">
    <text evidence="11">The sequence shown here is derived from an EMBL/GenBank/DDBJ whole genome shotgun (WGS) entry which is preliminary data.</text>
</comment>
<comment type="catalytic activity">
    <reaction evidence="7 8">
        <text>O-phospho-L-threonyl-[protein] + H2O = L-threonyl-[protein] + phosphate</text>
        <dbReference type="Rhea" id="RHEA:47004"/>
        <dbReference type="Rhea" id="RHEA-COMP:11060"/>
        <dbReference type="Rhea" id="RHEA-COMP:11605"/>
        <dbReference type="ChEBI" id="CHEBI:15377"/>
        <dbReference type="ChEBI" id="CHEBI:30013"/>
        <dbReference type="ChEBI" id="CHEBI:43474"/>
        <dbReference type="ChEBI" id="CHEBI:61977"/>
        <dbReference type="EC" id="3.1.3.16"/>
    </reaction>
</comment>
<dbReference type="InterPro" id="IPR006186">
    <property type="entry name" value="Ser/Thr-sp_prot-phosphatase"/>
</dbReference>
<feature type="compositionally biased region" description="Polar residues" evidence="9">
    <location>
        <begin position="429"/>
        <end position="449"/>
    </location>
</feature>
<dbReference type="GeneID" id="94826604"/>
<comment type="similarity">
    <text evidence="8">Belongs to the PPP phosphatase family.</text>
</comment>
<proteinExistence type="inferred from homology"/>
<dbReference type="PANTHER" id="PTHR11668:SF300">
    <property type="entry name" value="SERINE_THREONINE-PROTEIN PHOSPHATASE"/>
    <property type="match status" value="1"/>
</dbReference>
<evidence type="ECO:0000313" key="11">
    <source>
        <dbReference type="EMBL" id="OHT09894.1"/>
    </source>
</evidence>
<feature type="domain" description="Serine/threonine specific protein phosphatases" evidence="10">
    <location>
        <begin position="114"/>
        <end position="119"/>
    </location>
</feature>
<evidence type="ECO:0000256" key="8">
    <source>
        <dbReference type="RuleBase" id="RU004273"/>
    </source>
</evidence>
<dbReference type="Pfam" id="PF00149">
    <property type="entry name" value="Metallophos"/>
    <property type="match status" value="1"/>
</dbReference>
<dbReference type="PRINTS" id="PR00114">
    <property type="entry name" value="STPHPHTASE"/>
</dbReference>
<sequence>MNKAKLDALIGNLMNCRTSDFQIRIPDAMYLCSTVLPIFQNENIVLDLPGPINICGDVHGQLNDLVRCLQIGGLPPFARWLFLGDYVDRGPKSVEVICLLFALKIRYPTQVYLIRGNHETPEQSELFGFYAECLRKLQSQCWNTFCDVFEYMPLAAIVSNTYFCVHGGISPSLEKIQQIREIKRPLQIALSGMITDLLWSDPSPETKEWGENTRGSTYVWGLNPIKRFLKNNKLKYLIRGHQVALEGYNFPFNPDQCVITMFTASNYSEGVPNKAAFLTIDQVGKFEVKVLPLLGQTELKAPKGRTRIVSATQRRSSMPISGDKKAFSSTAPVLNLAMLNSRREFPSGSGPGSPPGSAGSSPGSSPVSSPRNQPTILINGPNSPPKSNLALSSDLVSNMGVSHGSNLVNSSSLGSFPQSILIVPDNDNKAPSSKNTNIHNNTKNQSSGIVKNDVKSGINAKNGKSVKIGANRAINNSCGDLQKIYTNNMNTPTIQNNNNPKSNDHPNNGNNTNPHANNSNKTQINNSQKSATVSNQVGSLSPRKKTAGRKAATSMARRHSYVPNIKL</sequence>
<evidence type="ECO:0000256" key="9">
    <source>
        <dbReference type="SAM" id="MobiDB-lite"/>
    </source>
</evidence>
<feature type="compositionally biased region" description="Low complexity" evidence="9">
    <location>
        <begin position="488"/>
        <end position="520"/>
    </location>
</feature>
<dbReference type="GO" id="GO:0005737">
    <property type="term" value="C:cytoplasm"/>
    <property type="evidence" value="ECO:0007669"/>
    <property type="project" value="TreeGrafter"/>
</dbReference>
<feature type="compositionally biased region" description="Low complexity" evidence="9">
    <location>
        <begin position="355"/>
        <end position="370"/>
    </location>
</feature>
<dbReference type="EC" id="3.1.3.16" evidence="8"/>
<dbReference type="PANTHER" id="PTHR11668">
    <property type="entry name" value="SERINE/THREONINE PROTEIN PHOSPHATASE"/>
    <property type="match status" value="1"/>
</dbReference>
<evidence type="ECO:0000256" key="5">
    <source>
        <dbReference type="ARBA" id="ARBA00023211"/>
    </source>
</evidence>
<feature type="compositionally biased region" description="Polar residues" evidence="9">
    <location>
        <begin position="521"/>
        <end position="539"/>
    </location>
</feature>
<keyword evidence="12" id="KW-1185">Reference proteome</keyword>
<evidence type="ECO:0000256" key="3">
    <source>
        <dbReference type="ARBA" id="ARBA00022801"/>
    </source>
</evidence>
<dbReference type="InterPro" id="IPR029052">
    <property type="entry name" value="Metallo-depent_PP-like"/>
</dbReference>
<dbReference type="GO" id="GO:0046872">
    <property type="term" value="F:metal ion binding"/>
    <property type="evidence" value="ECO:0007669"/>
    <property type="project" value="UniProtKB-KW"/>
</dbReference>
<dbReference type="InterPro" id="IPR050341">
    <property type="entry name" value="PP1_catalytic_subunit"/>
</dbReference>
<evidence type="ECO:0000256" key="6">
    <source>
        <dbReference type="ARBA" id="ARBA00047761"/>
    </source>
</evidence>
<evidence type="ECO:0000313" key="12">
    <source>
        <dbReference type="Proteomes" id="UP000179807"/>
    </source>
</evidence>
<keyword evidence="5" id="KW-0464">Manganese</keyword>
<evidence type="ECO:0000259" key="10">
    <source>
        <dbReference type="PROSITE" id="PS00125"/>
    </source>
</evidence>
<dbReference type="PROSITE" id="PS00125">
    <property type="entry name" value="SER_THR_PHOSPHATASE"/>
    <property type="match status" value="1"/>
</dbReference>
<dbReference type="RefSeq" id="XP_068363030.1">
    <property type="nucleotide sequence ID" value="XM_068491900.1"/>
</dbReference>
<evidence type="ECO:0000256" key="4">
    <source>
        <dbReference type="ARBA" id="ARBA00022912"/>
    </source>
</evidence>
<accession>A0A1J4KJM4</accession>
<comment type="cofactor">
    <cofactor evidence="1">
        <name>Mn(2+)</name>
        <dbReference type="ChEBI" id="CHEBI:29035"/>
    </cofactor>
</comment>
<reference evidence="11" key="1">
    <citation type="submission" date="2016-10" db="EMBL/GenBank/DDBJ databases">
        <authorList>
            <person name="Benchimol M."/>
            <person name="Almeida L.G."/>
            <person name="Vasconcelos A.T."/>
            <person name="Perreira-Neves A."/>
            <person name="Rosa I.A."/>
            <person name="Tasca T."/>
            <person name="Bogo M.R."/>
            <person name="de Souza W."/>
        </authorList>
    </citation>
    <scope>NUCLEOTIDE SEQUENCE [LARGE SCALE GENOMIC DNA]</scope>
    <source>
        <strain evidence="11">K</strain>
    </source>
</reference>
<gene>
    <name evidence="11" type="ORF">TRFO_04443</name>
</gene>
<dbReference type="Gene3D" id="3.60.21.10">
    <property type="match status" value="1"/>
</dbReference>
<evidence type="ECO:0000256" key="7">
    <source>
        <dbReference type="ARBA" id="ARBA00048336"/>
    </source>
</evidence>
<dbReference type="SUPFAM" id="SSF56300">
    <property type="entry name" value="Metallo-dependent phosphatases"/>
    <property type="match status" value="1"/>
</dbReference>
<dbReference type="AlphaFoldDB" id="A0A1J4KJM4"/>
<name>A0A1J4KJM4_9EUKA</name>
<dbReference type="SMART" id="SM00156">
    <property type="entry name" value="PP2Ac"/>
    <property type="match status" value="1"/>
</dbReference>
<dbReference type="VEuPathDB" id="TrichDB:TRFO_04443"/>
<dbReference type="Proteomes" id="UP000179807">
    <property type="component" value="Unassembled WGS sequence"/>
</dbReference>